<evidence type="ECO:0000259" key="18">
    <source>
        <dbReference type="Pfam" id="PF02896"/>
    </source>
</evidence>
<evidence type="ECO:0000256" key="12">
    <source>
        <dbReference type="ARBA" id="ARBA00022842"/>
    </source>
</evidence>
<comment type="pathway">
    <text evidence="3 15">Carbohydrate biosynthesis; gluconeogenesis.</text>
</comment>
<dbReference type="InterPro" id="IPR015813">
    <property type="entry name" value="Pyrv/PenolPyrv_kinase-like_dom"/>
</dbReference>
<evidence type="ECO:0000259" key="17">
    <source>
        <dbReference type="Pfam" id="PF01326"/>
    </source>
</evidence>
<dbReference type="Gene3D" id="3.20.20.60">
    <property type="entry name" value="Phosphoenolpyruvate-binding domains"/>
    <property type="match status" value="1"/>
</dbReference>
<comment type="function">
    <text evidence="2 15">Catalyzes the phosphorylation of pyruvate to phosphoenolpyruvate.</text>
</comment>
<evidence type="ECO:0000256" key="2">
    <source>
        <dbReference type="ARBA" id="ARBA00002988"/>
    </source>
</evidence>
<dbReference type="Pfam" id="PF01326">
    <property type="entry name" value="PPDK_N"/>
    <property type="match status" value="1"/>
</dbReference>
<dbReference type="Gene3D" id="3.30.1490.20">
    <property type="entry name" value="ATP-grasp fold, A domain"/>
    <property type="match status" value="1"/>
</dbReference>
<evidence type="ECO:0000256" key="14">
    <source>
        <dbReference type="ARBA" id="ARBA00047700"/>
    </source>
</evidence>
<comment type="cofactor">
    <cofactor evidence="1 15">
        <name>Mg(2+)</name>
        <dbReference type="ChEBI" id="CHEBI:18420"/>
    </cofactor>
</comment>
<dbReference type="InterPro" id="IPR006319">
    <property type="entry name" value="PEP_synth"/>
</dbReference>
<dbReference type="NCBIfam" id="TIGR01418">
    <property type="entry name" value="PEP_synth"/>
    <property type="match status" value="1"/>
</dbReference>
<dbReference type="PANTHER" id="PTHR43030:SF1">
    <property type="entry name" value="PHOSPHOENOLPYRUVATE SYNTHASE"/>
    <property type="match status" value="1"/>
</dbReference>
<keyword evidence="9 15" id="KW-0547">Nucleotide-binding</keyword>
<dbReference type="InterPro" id="IPR040442">
    <property type="entry name" value="Pyrv_kinase-like_dom_sf"/>
</dbReference>
<dbReference type="PROSITE" id="PS00742">
    <property type="entry name" value="PEP_ENZYMES_2"/>
    <property type="match status" value="1"/>
</dbReference>
<feature type="domain" description="Pyruvate phosphate dikinase AMP/ATP-binding" evidence="17">
    <location>
        <begin position="18"/>
        <end position="346"/>
    </location>
</feature>
<dbReference type="EMBL" id="CP041186">
    <property type="protein sequence ID" value="QDG50286.1"/>
    <property type="molecule type" value="Genomic_DNA"/>
</dbReference>
<dbReference type="SUPFAM" id="SSF56059">
    <property type="entry name" value="Glutathione synthetase ATP-binding domain-like"/>
    <property type="match status" value="1"/>
</dbReference>
<dbReference type="InterPro" id="IPR036637">
    <property type="entry name" value="Phosphohistidine_dom_sf"/>
</dbReference>
<dbReference type="Gene3D" id="3.50.30.10">
    <property type="entry name" value="Phosphohistidine domain"/>
    <property type="match status" value="1"/>
</dbReference>
<dbReference type="GO" id="GO:0005524">
    <property type="term" value="F:ATP binding"/>
    <property type="evidence" value="ECO:0007669"/>
    <property type="project" value="UniProtKB-KW"/>
</dbReference>
<dbReference type="NCBIfam" id="NF005057">
    <property type="entry name" value="PRK06464.1"/>
    <property type="match status" value="1"/>
</dbReference>
<dbReference type="Proteomes" id="UP000315995">
    <property type="component" value="Chromosome"/>
</dbReference>
<evidence type="ECO:0000256" key="11">
    <source>
        <dbReference type="ARBA" id="ARBA00022840"/>
    </source>
</evidence>
<dbReference type="Gene3D" id="3.30.470.20">
    <property type="entry name" value="ATP-grasp fold, B domain"/>
    <property type="match status" value="1"/>
</dbReference>
<dbReference type="InterPro" id="IPR008279">
    <property type="entry name" value="PEP-util_enz_mobile_dom"/>
</dbReference>
<evidence type="ECO:0000313" key="19">
    <source>
        <dbReference type="EMBL" id="QDG50286.1"/>
    </source>
</evidence>
<reference evidence="19 20" key="1">
    <citation type="submission" date="2019-06" db="EMBL/GenBank/DDBJ databases">
        <title>Persicimonas caeni gen. nov., sp. nov., a predatory bacterium isolated from solar saltern.</title>
        <authorList>
            <person name="Wang S."/>
        </authorList>
    </citation>
    <scope>NUCLEOTIDE SEQUENCE [LARGE SCALE GENOMIC DNA]</scope>
    <source>
        <strain evidence="19 20">YN101</strain>
    </source>
</reference>
<evidence type="ECO:0000256" key="7">
    <source>
        <dbReference type="ARBA" id="ARBA00022679"/>
    </source>
</evidence>
<dbReference type="InterPro" id="IPR002192">
    <property type="entry name" value="PPDK_AMP/ATP-bd"/>
</dbReference>
<comment type="similarity">
    <text evidence="4 15">Belongs to the PEP-utilizing enzyme family.</text>
</comment>
<keyword evidence="19" id="KW-0670">Pyruvate</keyword>
<dbReference type="AlphaFoldDB" id="A0A4Y6PPL4"/>
<evidence type="ECO:0000256" key="1">
    <source>
        <dbReference type="ARBA" id="ARBA00001946"/>
    </source>
</evidence>
<dbReference type="GO" id="GO:0008986">
    <property type="term" value="F:pyruvate, water dikinase activity"/>
    <property type="evidence" value="ECO:0007669"/>
    <property type="project" value="UniProtKB-EC"/>
</dbReference>
<dbReference type="OrthoDB" id="9765468at2"/>
<dbReference type="PIRSF" id="PIRSF000854">
    <property type="entry name" value="PEP_synthase"/>
    <property type="match status" value="1"/>
</dbReference>
<evidence type="ECO:0000256" key="5">
    <source>
        <dbReference type="ARBA" id="ARBA00011996"/>
    </source>
</evidence>
<dbReference type="Pfam" id="PF02896">
    <property type="entry name" value="PEP-utilizers_C"/>
    <property type="match status" value="1"/>
</dbReference>
<dbReference type="InterPro" id="IPR000121">
    <property type="entry name" value="PEP_util_C"/>
</dbReference>
<dbReference type="SUPFAM" id="SSF52009">
    <property type="entry name" value="Phosphohistidine domain"/>
    <property type="match status" value="1"/>
</dbReference>
<dbReference type="FunFam" id="3.30.1490.20:FF:000010">
    <property type="entry name" value="Phosphoenolpyruvate synthase"/>
    <property type="match status" value="1"/>
</dbReference>
<dbReference type="UniPathway" id="UPA00138"/>
<dbReference type="SUPFAM" id="SSF51621">
    <property type="entry name" value="Phosphoenolpyruvate/pyruvate domain"/>
    <property type="match status" value="1"/>
</dbReference>
<dbReference type="GO" id="GO:0046872">
    <property type="term" value="F:metal ion binding"/>
    <property type="evidence" value="ECO:0007669"/>
    <property type="project" value="UniProtKB-KW"/>
</dbReference>
<evidence type="ECO:0000256" key="6">
    <source>
        <dbReference type="ARBA" id="ARBA00021623"/>
    </source>
</evidence>
<accession>A0A5B8Y270</accession>
<dbReference type="PANTHER" id="PTHR43030">
    <property type="entry name" value="PHOSPHOENOLPYRUVATE SYNTHASE"/>
    <property type="match status" value="1"/>
</dbReference>
<keyword evidence="11 15" id="KW-0067">ATP-binding</keyword>
<evidence type="ECO:0000313" key="20">
    <source>
        <dbReference type="Proteomes" id="UP000315995"/>
    </source>
</evidence>
<evidence type="ECO:0000256" key="15">
    <source>
        <dbReference type="PIRNR" id="PIRNR000854"/>
    </source>
</evidence>
<keyword evidence="20" id="KW-1185">Reference proteome</keyword>
<evidence type="ECO:0000259" key="16">
    <source>
        <dbReference type="Pfam" id="PF00391"/>
    </source>
</evidence>
<keyword evidence="12 15" id="KW-0460">Magnesium</keyword>
<evidence type="ECO:0000256" key="3">
    <source>
        <dbReference type="ARBA" id="ARBA00004742"/>
    </source>
</evidence>
<gene>
    <name evidence="19" type="primary">ppsA</name>
    <name evidence="19" type="ORF">FIV42_05930</name>
</gene>
<organism evidence="19 20">
    <name type="scientific">Persicimonas caeni</name>
    <dbReference type="NCBI Taxonomy" id="2292766"/>
    <lineage>
        <taxon>Bacteria</taxon>
        <taxon>Deltaproteobacteria</taxon>
        <taxon>Bradymonadales</taxon>
        <taxon>Bradymonadaceae</taxon>
        <taxon>Persicimonas</taxon>
    </lineage>
</organism>
<dbReference type="InterPro" id="IPR018274">
    <property type="entry name" value="PEP_util_AS"/>
</dbReference>
<feature type="domain" description="PEP-utilising enzyme C-terminal" evidence="18">
    <location>
        <begin position="481"/>
        <end position="789"/>
    </location>
</feature>
<feature type="domain" description="PEP-utilising enzyme mobile" evidence="16">
    <location>
        <begin position="384"/>
        <end position="455"/>
    </location>
</feature>
<evidence type="ECO:0000256" key="8">
    <source>
        <dbReference type="ARBA" id="ARBA00022723"/>
    </source>
</evidence>
<dbReference type="GO" id="GO:0006094">
    <property type="term" value="P:gluconeogenesis"/>
    <property type="evidence" value="ECO:0007669"/>
    <property type="project" value="UniProtKB-UniPathway"/>
</dbReference>
<comment type="catalytic activity">
    <reaction evidence="14 15">
        <text>pyruvate + ATP + H2O = phosphoenolpyruvate + AMP + phosphate + 2 H(+)</text>
        <dbReference type="Rhea" id="RHEA:11364"/>
        <dbReference type="ChEBI" id="CHEBI:15361"/>
        <dbReference type="ChEBI" id="CHEBI:15377"/>
        <dbReference type="ChEBI" id="CHEBI:15378"/>
        <dbReference type="ChEBI" id="CHEBI:30616"/>
        <dbReference type="ChEBI" id="CHEBI:43474"/>
        <dbReference type="ChEBI" id="CHEBI:58702"/>
        <dbReference type="ChEBI" id="CHEBI:456215"/>
        <dbReference type="EC" id="2.7.9.2"/>
    </reaction>
</comment>
<accession>A0A4Y6PPL4</accession>
<proteinExistence type="inferred from homology"/>
<evidence type="ECO:0000256" key="4">
    <source>
        <dbReference type="ARBA" id="ARBA00007837"/>
    </source>
</evidence>
<sequence length="792" mass="87600">MAQKYVRWFETLNSDDTPLVGGKNASLGEMIATLKDEGIRVPDGFATTSDAYWEFVEHNGLKDPLQSELNALDAGDKELHQAGEAIRARFADAEFPEAIADAIFEAYAELGQRYERDDVDVAVRSSATAEDLPHASFAGQQESFLNVHGDQALLDACKRCFASLFTDRAISYREQKGFDHMKIALSVGVQKMVRADKAGAGVLFTIDTENGFPDAVVINAAFGLGENVVGGTVRPDQYNVYKPFLDADGKKPIIGKQLGEKENKMVYSDGGDEPTENIETPEEERARFVLDDDEILQLARWAVVIEDHYDRPMDIEWGKDGETGELSILQARPETVHSQATKGTMKSYELTEHGEPLCTGLAIGNAISAGPVCVIESIDQADQFEEGCVLVTEMTDPDWVPLMKKAAGIVTERGGRTSHAAIVSRELGVAAVIGTGDCTNKIKDAGEVTLSCAEGDEGYVYEGCLDFETHEVDFSEIPEVDTQIMMNIASPGAAMSWWKLPNRGIGLARMEYIINNVIQIHPLALTRFDEVEDEEARERIEKMTRHSESKPAYFVDHLAWGIGTIAASQYPDPVVVRMSDFKTNEYADLIGGRQFEPDEANPMLGWRGASRYYSDDYRDGFALECQAIKRVRDEMGFDNVIMMIPFCRTPEEADRVLEVIEENGLERGKNGLKLYVMAEIPTNIMQADEFCERFDGFSIGSNDLTQLTMGVDRDAQRLSYLFDERNNSVKRLIAQLIDTAHDRGCSVGICGEAPSNYPDFAAFLVEHGIDSISLSPDSIMKTLEVIAEVEKS</sequence>
<evidence type="ECO:0000256" key="13">
    <source>
        <dbReference type="ARBA" id="ARBA00033470"/>
    </source>
</evidence>
<keyword evidence="10 15" id="KW-0418">Kinase</keyword>
<dbReference type="InterPro" id="IPR013815">
    <property type="entry name" value="ATP_grasp_subdomain_1"/>
</dbReference>
<protein>
    <recommendedName>
        <fullName evidence="6 15">Phosphoenolpyruvate synthase</fullName>
        <shortName evidence="15">PEP synthase</shortName>
        <ecNumber evidence="5 15">2.7.9.2</ecNumber>
    </recommendedName>
    <alternativeName>
        <fullName evidence="13 15">Pyruvate, water dikinase</fullName>
    </alternativeName>
</protein>
<evidence type="ECO:0000256" key="10">
    <source>
        <dbReference type="ARBA" id="ARBA00022777"/>
    </source>
</evidence>
<dbReference type="EC" id="2.7.9.2" evidence="5 15"/>
<name>A0A4Y6PPL4_PERCE</name>
<keyword evidence="8 15" id="KW-0479">Metal-binding</keyword>
<evidence type="ECO:0000256" key="9">
    <source>
        <dbReference type="ARBA" id="ARBA00022741"/>
    </source>
</evidence>
<dbReference type="Pfam" id="PF00391">
    <property type="entry name" value="PEP-utilizers"/>
    <property type="match status" value="1"/>
</dbReference>
<dbReference type="FunFam" id="3.30.470.20:FF:000017">
    <property type="entry name" value="Phosphoenolpyruvate synthase"/>
    <property type="match status" value="1"/>
</dbReference>
<keyword evidence="7 15" id="KW-0808">Transferase</keyword>
<dbReference type="InterPro" id="IPR023151">
    <property type="entry name" value="PEP_util_CS"/>
</dbReference>
<dbReference type="PROSITE" id="PS00370">
    <property type="entry name" value="PEP_ENZYMES_PHOS_SITE"/>
    <property type="match status" value="1"/>
</dbReference>
<dbReference type="RefSeq" id="WP_141196782.1">
    <property type="nucleotide sequence ID" value="NZ_CP041186.1"/>
</dbReference>